<dbReference type="GO" id="GO:0034703">
    <property type="term" value="C:cation channel complex"/>
    <property type="evidence" value="ECO:0007669"/>
    <property type="project" value="UniProtKB-ARBA"/>
</dbReference>
<keyword evidence="10" id="KW-0325">Glycoprotein</keyword>
<keyword evidence="16" id="KW-1185">Reference proteome</keyword>
<dbReference type="STRING" id="456900.A0A195C093"/>
<dbReference type="PROSITE" id="PS50297">
    <property type="entry name" value="ANK_REP_REGION"/>
    <property type="match status" value="7"/>
</dbReference>
<feature type="repeat" description="ANK" evidence="12">
    <location>
        <begin position="202"/>
        <end position="228"/>
    </location>
</feature>
<keyword evidence="4 13" id="KW-0812">Transmembrane</keyword>
<dbReference type="PANTHER" id="PTHR47143">
    <property type="entry name" value="TRANSIENT RECEPTOR POTENTIAL CATION CHANNEL PROTEIN PAINLESS"/>
    <property type="match status" value="1"/>
</dbReference>
<keyword evidence="3" id="KW-0716">Sensory transduction</keyword>
<feature type="transmembrane region" description="Helical" evidence="13">
    <location>
        <begin position="687"/>
        <end position="708"/>
    </location>
</feature>
<keyword evidence="11" id="KW-0407">Ion channel</keyword>
<dbReference type="SMART" id="SM00248">
    <property type="entry name" value="ANK"/>
    <property type="match status" value="9"/>
</dbReference>
<feature type="repeat" description="ANK" evidence="12">
    <location>
        <begin position="368"/>
        <end position="400"/>
    </location>
</feature>
<dbReference type="GO" id="GO:0005216">
    <property type="term" value="F:monoatomic ion channel activity"/>
    <property type="evidence" value="ECO:0007669"/>
    <property type="project" value="InterPro"/>
</dbReference>
<dbReference type="Pfam" id="PF12796">
    <property type="entry name" value="Ank_2"/>
    <property type="match status" value="4"/>
</dbReference>
<dbReference type="PRINTS" id="PR01415">
    <property type="entry name" value="ANKYRIN"/>
</dbReference>
<dbReference type="InterPro" id="IPR036770">
    <property type="entry name" value="Ankyrin_rpt-contain_sf"/>
</dbReference>
<evidence type="ECO:0000256" key="6">
    <source>
        <dbReference type="ARBA" id="ARBA00022989"/>
    </source>
</evidence>
<keyword evidence="5" id="KW-0677">Repeat</keyword>
<proteinExistence type="predicted"/>
<evidence type="ECO:0000256" key="1">
    <source>
        <dbReference type="ARBA" id="ARBA00004141"/>
    </source>
</evidence>
<keyword evidence="9 13" id="KW-0472">Membrane</keyword>
<dbReference type="PROSITE" id="PS50088">
    <property type="entry name" value="ANK_REPEAT"/>
    <property type="match status" value="8"/>
</dbReference>
<feature type="repeat" description="ANK" evidence="12">
    <location>
        <begin position="401"/>
        <end position="425"/>
    </location>
</feature>
<dbReference type="InterPro" id="IPR002110">
    <property type="entry name" value="Ankyrin_rpt"/>
</dbReference>
<feature type="domain" description="Ion transport" evidence="14">
    <location>
        <begin position="560"/>
        <end position="783"/>
    </location>
</feature>
<evidence type="ECO:0000256" key="9">
    <source>
        <dbReference type="ARBA" id="ARBA00023136"/>
    </source>
</evidence>
<protein>
    <submittedName>
        <fullName evidence="15">Transient receptor potential channel pyrexia</fullName>
    </submittedName>
</protein>
<keyword evidence="15" id="KW-0675">Receptor</keyword>
<evidence type="ECO:0000256" key="12">
    <source>
        <dbReference type="PROSITE-ProRule" id="PRU00023"/>
    </source>
</evidence>
<evidence type="ECO:0000256" key="4">
    <source>
        <dbReference type="ARBA" id="ARBA00022692"/>
    </source>
</evidence>
<feature type="repeat" description="ANK" evidence="12">
    <location>
        <begin position="335"/>
        <end position="367"/>
    </location>
</feature>
<accession>A0A195C093</accession>
<feature type="repeat" description="ANK" evidence="12">
    <location>
        <begin position="437"/>
        <end position="469"/>
    </location>
</feature>
<evidence type="ECO:0000256" key="10">
    <source>
        <dbReference type="ARBA" id="ARBA00023180"/>
    </source>
</evidence>
<dbReference type="SUPFAM" id="SSF48403">
    <property type="entry name" value="Ankyrin repeat"/>
    <property type="match status" value="1"/>
</dbReference>
<evidence type="ECO:0000256" key="13">
    <source>
        <dbReference type="SAM" id="Phobius"/>
    </source>
</evidence>
<feature type="transmembrane region" description="Helical" evidence="13">
    <location>
        <begin position="560"/>
        <end position="584"/>
    </location>
</feature>
<organism evidence="15 16">
    <name type="scientific">Cyphomyrmex costatus</name>
    <dbReference type="NCBI Taxonomy" id="456900"/>
    <lineage>
        <taxon>Eukaryota</taxon>
        <taxon>Metazoa</taxon>
        <taxon>Ecdysozoa</taxon>
        <taxon>Arthropoda</taxon>
        <taxon>Hexapoda</taxon>
        <taxon>Insecta</taxon>
        <taxon>Pterygota</taxon>
        <taxon>Neoptera</taxon>
        <taxon>Endopterygota</taxon>
        <taxon>Hymenoptera</taxon>
        <taxon>Apocrita</taxon>
        <taxon>Aculeata</taxon>
        <taxon>Formicoidea</taxon>
        <taxon>Formicidae</taxon>
        <taxon>Myrmicinae</taxon>
        <taxon>Cyphomyrmex</taxon>
    </lineage>
</organism>
<feature type="transmembrane region" description="Helical" evidence="13">
    <location>
        <begin position="651"/>
        <end position="675"/>
    </location>
</feature>
<feature type="repeat" description="ANK" evidence="12">
    <location>
        <begin position="301"/>
        <end position="333"/>
    </location>
</feature>
<evidence type="ECO:0000256" key="3">
    <source>
        <dbReference type="ARBA" id="ARBA00022606"/>
    </source>
</evidence>
<dbReference type="PANTHER" id="PTHR47143:SF1">
    <property type="entry name" value="ION_TRANS DOMAIN-CONTAINING PROTEIN"/>
    <property type="match status" value="1"/>
</dbReference>
<evidence type="ECO:0000256" key="2">
    <source>
        <dbReference type="ARBA" id="ARBA00022448"/>
    </source>
</evidence>
<keyword evidence="8" id="KW-0406">Ion transport</keyword>
<dbReference type="Proteomes" id="UP000078542">
    <property type="component" value="Unassembled WGS sequence"/>
</dbReference>
<comment type="subcellular location">
    <subcellularLocation>
        <location evidence="1">Membrane</location>
        <topology evidence="1">Multi-pass membrane protein</topology>
    </subcellularLocation>
</comment>
<keyword evidence="6 13" id="KW-1133">Transmembrane helix</keyword>
<dbReference type="Pfam" id="PF00023">
    <property type="entry name" value="Ank"/>
    <property type="match status" value="1"/>
</dbReference>
<evidence type="ECO:0000256" key="8">
    <source>
        <dbReference type="ARBA" id="ARBA00023065"/>
    </source>
</evidence>
<keyword evidence="2" id="KW-0813">Transport</keyword>
<dbReference type="Pfam" id="PF00520">
    <property type="entry name" value="Ion_trans"/>
    <property type="match status" value="1"/>
</dbReference>
<name>A0A195C093_9HYME</name>
<evidence type="ECO:0000313" key="15">
    <source>
        <dbReference type="EMBL" id="KYM93568.1"/>
    </source>
</evidence>
<feature type="repeat" description="ANK" evidence="12">
    <location>
        <begin position="268"/>
        <end position="300"/>
    </location>
</feature>
<dbReference type="InterPro" id="IPR005821">
    <property type="entry name" value="Ion_trans_dom"/>
</dbReference>
<keyword evidence="7 12" id="KW-0040">ANK repeat</keyword>
<dbReference type="EMBL" id="KQ978501">
    <property type="protein sequence ID" value="KYM93568.1"/>
    <property type="molecule type" value="Genomic_DNA"/>
</dbReference>
<evidence type="ECO:0000256" key="5">
    <source>
        <dbReference type="ARBA" id="ARBA00022737"/>
    </source>
</evidence>
<evidence type="ECO:0000256" key="7">
    <source>
        <dbReference type="ARBA" id="ARBA00023043"/>
    </source>
</evidence>
<feature type="repeat" description="ANK" evidence="12">
    <location>
        <begin position="236"/>
        <end position="268"/>
    </location>
</feature>
<gene>
    <name evidence="15" type="ORF">ALC62_15926</name>
</gene>
<dbReference type="InterPro" id="IPR052076">
    <property type="entry name" value="TRP_cation_channel"/>
</dbReference>
<evidence type="ECO:0000256" key="11">
    <source>
        <dbReference type="ARBA" id="ARBA00023303"/>
    </source>
</evidence>
<evidence type="ECO:0000313" key="16">
    <source>
        <dbReference type="Proteomes" id="UP000078542"/>
    </source>
</evidence>
<dbReference type="Gene3D" id="1.25.40.20">
    <property type="entry name" value="Ankyrin repeat-containing domain"/>
    <property type="match status" value="1"/>
</dbReference>
<evidence type="ECO:0000259" key="14">
    <source>
        <dbReference type="Pfam" id="PF00520"/>
    </source>
</evidence>
<feature type="transmembrane region" description="Helical" evidence="13">
    <location>
        <begin position="754"/>
        <end position="776"/>
    </location>
</feature>
<reference evidence="15 16" key="1">
    <citation type="submission" date="2016-03" db="EMBL/GenBank/DDBJ databases">
        <title>Cyphomyrmex costatus WGS genome.</title>
        <authorList>
            <person name="Nygaard S."/>
            <person name="Hu H."/>
            <person name="Boomsma J."/>
            <person name="Zhang G."/>
        </authorList>
    </citation>
    <scope>NUCLEOTIDE SEQUENCE [LARGE SCALE GENOMIC DNA]</scope>
    <source>
        <strain evidence="15">MS0001</strain>
        <tissue evidence="15">Whole body</tissue>
    </source>
</reference>
<feature type="transmembrane region" description="Helical" evidence="13">
    <location>
        <begin position="627"/>
        <end position="645"/>
    </location>
</feature>
<dbReference type="AlphaFoldDB" id="A0A195C093"/>
<sequence length="945" mass="104105">MIMSILGKKNFFERLSGSHLTREVPRIETTNNGMPSVVISNKEEREDIWMSEIDSGSISSENSSDSVTCHISTVPMTQEQPWNKDEVEIALSNLPGGEVALSLIPTLQNETLQKALEEFQCLTLNENMDCSHRKITLPTFANGFMRKAVLDSENGAAAAATPGQLLAGWPDTCLLISSWLGHVEIAKALLDKGAPVSTNDCDGRTPLHLAACATSVKLVEELSKHGADPCKWDLGKKCTPLHCAAAAGCVATVKSLIKSGANVDAGLSGKSPLHYAVLNNAGDCVEALLQAGACPNNPQVYTETPLHVATSLGNVRCTKLLLNHGADVRVQLGVARSTPLHLAAEEGSVECTRLLLNAGATWEAKNSRGQTAMHLAALAQSIETLDVLINAGAKVNEEDDDGRTPLHAAVAKALRSGELVKTLIQVRSASVNKADKFGYTPLHIAALNESSPTVMLLLSKGADMTARTKGGVTALSFIIRRTPDVLPLFVARFDQAISLHDHELGDVDCELRLDFRPLVPGGRGETDLMLCLVEVGQGHVLKHPLCESFLYLKWLRIRKFFLLSLMFHSIFVALFTGYVGATYLWHVKQLSNVLLWPVLGFTCVLAGKELFQVAHGICCYAKRWENWLQWSVIMASGIILIPSAYTWQYHVAALGVLLVWIELMIVVGRFPMFGIYVQMFTQVSINFFKFLAAYICLIVGFSLGFSVLHKNYKSFADPLVSLLKTMIMMSGELEFEDVFFDEKAPLEYPGTAHLMLLSFVILVTVILTNLMVGLAVSDIQELRRCAGLDRLVRRAELVAHLENMLFSKLLDRTLAWSIIQACRRGALLLHPPYHCALHIRPNDPREKRLPRDLIRAIYRLVSERKTRRTTLRGSAPPLPRSANATAMDSSHARLSRMYSNESNQQQLNELATELKRCSYNISTRLDSLTNKVESIAKDLNMSHLQ</sequence>